<evidence type="ECO:0000256" key="1">
    <source>
        <dbReference type="SAM" id="Phobius"/>
    </source>
</evidence>
<name>A0A0D5LTU8_MAREN</name>
<organism evidence="2 3">
    <name type="scientific">Martelella endophytica</name>
    <dbReference type="NCBI Taxonomy" id="1486262"/>
    <lineage>
        <taxon>Bacteria</taxon>
        <taxon>Pseudomonadati</taxon>
        <taxon>Pseudomonadota</taxon>
        <taxon>Alphaproteobacteria</taxon>
        <taxon>Hyphomicrobiales</taxon>
        <taxon>Aurantimonadaceae</taxon>
        <taxon>Martelella</taxon>
    </lineage>
</organism>
<sequence length="75" mass="8582">METEMEKLPARFFAYLVIAIGFSLVVTIITMVPTLENAKMFLIPAMLLIAWVSGPVLTHYFAPMTTRPVQRLRKR</sequence>
<keyword evidence="1" id="KW-0812">Transmembrane</keyword>
<feature type="transmembrane region" description="Helical" evidence="1">
    <location>
        <begin position="41"/>
        <end position="62"/>
    </location>
</feature>
<evidence type="ECO:0000313" key="3">
    <source>
        <dbReference type="Proteomes" id="UP000032611"/>
    </source>
</evidence>
<keyword evidence="1" id="KW-0472">Membrane</keyword>
<proteinExistence type="predicted"/>
<protein>
    <submittedName>
        <fullName evidence="2">Uncharacterized protein</fullName>
    </submittedName>
</protein>
<dbReference type="HOGENOM" id="CLU_2666793_0_0_5"/>
<reference evidence="2 3" key="1">
    <citation type="journal article" date="2015" name="Genome Announc.">
        <title>Complete genome sequence of Martelella endophytica YC6887, which has antifungal activity associated with a halophyte.</title>
        <authorList>
            <person name="Khan A."/>
            <person name="Khan H."/>
            <person name="Chung E.J."/>
            <person name="Hossain M.T."/>
            <person name="Chung Y.R."/>
        </authorList>
    </citation>
    <scope>NUCLEOTIDE SEQUENCE [LARGE SCALE GENOMIC DNA]</scope>
    <source>
        <strain evidence="2">YC6887</strain>
    </source>
</reference>
<dbReference type="EMBL" id="CP010803">
    <property type="protein sequence ID" value="AJY47385.1"/>
    <property type="molecule type" value="Genomic_DNA"/>
</dbReference>
<dbReference type="STRING" id="1486262.TM49_19705"/>
<evidence type="ECO:0000313" key="2">
    <source>
        <dbReference type="EMBL" id="AJY47385.1"/>
    </source>
</evidence>
<gene>
    <name evidence="2" type="ORF">TM49_19705</name>
</gene>
<dbReference type="PATRIC" id="fig|1486262.3.peg.4076"/>
<dbReference type="KEGG" id="mey:TM49_19705"/>
<accession>A0A0D5LTU8</accession>
<dbReference type="AlphaFoldDB" id="A0A0D5LTU8"/>
<keyword evidence="1" id="KW-1133">Transmembrane helix</keyword>
<dbReference type="Proteomes" id="UP000032611">
    <property type="component" value="Chromosome"/>
</dbReference>
<keyword evidence="3" id="KW-1185">Reference proteome</keyword>
<feature type="transmembrane region" description="Helical" evidence="1">
    <location>
        <begin position="12"/>
        <end position="35"/>
    </location>
</feature>